<accession>A0A1M6SRS3</accession>
<feature type="transmembrane region" description="Helical" evidence="8">
    <location>
        <begin position="137"/>
        <end position="158"/>
    </location>
</feature>
<dbReference type="RefSeq" id="WP_073088458.1">
    <property type="nucleotide sequence ID" value="NZ_FRBC01000005.1"/>
</dbReference>
<organism evidence="9 10">
    <name type="scientific">Selenomonas ruminantium</name>
    <dbReference type="NCBI Taxonomy" id="971"/>
    <lineage>
        <taxon>Bacteria</taxon>
        <taxon>Bacillati</taxon>
        <taxon>Bacillota</taxon>
        <taxon>Negativicutes</taxon>
        <taxon>Selenomonadales</taxon>
        <taxon>Selenomonadaceae</taxon>
        <taxon>Selenomonas</taxon>
    </lineage>
</organism>
<dbReference type="GO" id="GO:0015254">
    <property type="term" value="F:glycerol channel activity"/>
    <property type="evidence" value="ECO:0007669"/>
    <property type="project" value="TreeGrafter"/>
</dbReference>
<keyword evidence="3 7" id="KW-0813">Transport</keyword>
<dbReference type="InterPro" id="IPR000425">
    <property type="entry name" value="MIP"/>
</dbReference>
<feature type="transmembrane region" description="Helical" evidence="8">
    <location>
        <begin position="38"/>
        <end position="57"/>
    </location>
</feature>
<evidence type="ECO:0000256" key="8">
    <source>
        <dbReference type="SAM" id="Phobius"/>
    </source>
</evidence>
<dbReference type="PANTHER" id="PTHR43829:SF9">
    <property type="entry name" value="AQUAPORIN-9"/>
    <property type="match status" value="1"/>
</dbReference>
<dbReference type="OrthoDB" id="9807293at2"/>
<dbReference type="InterPro" id="IPR023271">
    <property type="entry name" value="Aquaporin-like"/>
</dbReference>
<dbReference type="Proteomes" id="UP000184263">
    <property type="component" value="Unassembled WGS sequence"/>
</dbReference>
<feature type="transmembrane region" description="Helical" evidence="8">
    <location>
        <begin position="170"/>
        <end position="191"/>
    </location>
</feature>
<reference evidence="9 10" key="1">
    <citation type="submission" date="2016-11" db="EMBL/GenBank/DDBJ databases">
        <authorList>
            <person name="Jaros S."/>
            <person name="Januszkiewicz K."/>
            <person name="Wedrychowicz H."/>
        </authorList>
    </citation>
    <scope>NUCLEOTIDE SEQUENCE [LARGE SCALE GENOMIC DNA]</scope>
    <source>
        <strain evidence="9 10">HD4</strain>
    </source>
</reference>
<evidence type="ECO:0000256" key="7">
    <source>
        <dbReference type="RuleBase" id="RU000477"/>
    </source>
</evidence>
<comment type="similarity">
    <text evidence="2 7">Belongs to the MIP/aquaporin (TC 1.A.8) family.</text>
</comment>
<dbReference type="Gene3D" id="1.20.1080.10">
    <property type="entry name" value="Glycerol uptake facilitator protein"/>
    <property type="match status" value="1"/>
</dbReference>
<comment type="subcellular location">
    <subcellularLocation>
        <location evidence="1">Membrane</location>
        <topology evidence="1">Multi-pass membrane protein</topology>
    </subcellularLocation>
</comment>
<evidence type="ECO:0000256" key="6">
    <source>
        <dbReference type="ARBA" id="ARBA00023136"/>
    </source>
</evidence>
<keyword evidence="5 8" id="KW-1133">Transmembrane helix</keyword>
<dbReference type="Pfam" id="PF00230">
    <property type="entry name" value="MIP"/>
    <property type="match status" value="1"/>
</dbReference>
<evidence type="ECO:0000256" key="1">
    <source>
        <dbReference type="ARBA" id="ARBA00004141"/>
    </source>
</evidence>
<name>A0A1M6SRS3_SELRU</name>
<evidence type="ECO:0000256" key="2">
    <source>
        <dbReference type="ARBA" id="ARBA00006175"/>
    </source>
</evidence>
<protein>
    <submittedName>
        <fullName evidence="9">Glycerol uptake facilitator protein</fullName>
    </submittedName>
</protein>
<dbReference type="PANTHER" id="PTHR43829">
    <property type="entry name" value="AQUAPORIN OR AQUAGLYCEROPORIN RELATED"/>
    <property type="match status" value="1"/>
</dbReference>
<evidence type="ECO:0000256" key="3">
    <source>
        <dbReference type="ARBA" id="ARBA00022448"/>
    </source>
</evidence>
<feature type="transmembrane region" description="Helical" evidence="8">
    <location>
        <begin position="219"/>
        <end position="239"/>
    </location>
</feature>
<dbReference type="SUPFAM" id="SSF81338">
    <property type="entry name" value="Aquaporin-like"/>
    <property type="match status" value="1"/>
</dbReference>
<evidence type="ECO:0000256" key="4">
    <source>
        <dbReference type="ARBA" id="ARBA00022692"/>
    </source>
</evidence>
<dbReference type="EMBL" id="FRBC01000005">
    <property type="protein sequence ID" value="SHK47421.1"/>
    <property type="molecule type" value="Genomic_DNA"/>
</dbReference>
<dbReference type="AlphaFoldDB" id="A0A1M6SRS3"/>
<feature type="transmembrane region" description="Helical" evidence="8">
    <location>
        <begin position="93"/>
        <end position="110"/>
    </location>
</feature>
<evidence type="ECO:0000313" key="10">
    <source>
        <dbReference type="Proteomes" id="UP000184263"/>
    </source>
</evidence>
<keyword evidence="4 7" id="KW-0812">Transmembrane</keyword>
<evidence type="ECO:0000313" key="9">
    <source>
        <dbReference type="EMBL" id="SHK47421.1"/>
    </source>
</evidence>
<proteinExistence type="inferred from homology"/>
<dbReference type="GO" id="GO:0005886">
    <property type="term" value="C:plasma membrane"/>
    <property type="evidence" value="ECO:0007669"/>
    <property type="project" value="TreeGrafter"/>
</dbReference>
<gene>
    <name evidence="9" type="ORF">SAMN05216582_10536</name>
</gene>
<keyword evidence="6 8" id="KW-0472">Membrane</keyword>
<sequence>MVTGSENLLGEFFGTMVLLVFGCGVCANMSLTKSKGQGGGWICVAFGWAFAVTLGVFTATTLGAPQGDLNPAVTLAKMMAGIYTFNQFLMTSIVQLLGGIVGAAIVWLAYLPHWAETEDQATKLGVFATGPAIRNPAANFICETIATFFLMFVIWMIFSKPVGTLVPGYGPYIVGILILALGLSLGGPTGYAMNPARDLGPRIAHAILPIAGKGSSDWGYAWIPVVAPLCGGLIAYLVASCCGVL</sequence>
<evidence type="ECO:0000256" key="5">
    <source>
        <dbReference type="ARBA" id="ARBA00022989"/>
    </source>
</evidence>
<dbReference type="InterPro" id="IPR050363">
    <property type="entry name" value="MIP/Aquaporin"/>
</dbReference>
<feature type="transmembrane region" description="Helical" evidence="8">
    <location>
        <begin position="12"/>
        <end position="31"/>
    </location>
</feature>
<dbReference type="PRINTS" id="PR00783">
    <property type="entry name" value="MINTRINSICP"/>
</dbReference>